<evidence type="ECO:0000256" key="1">
    <source>
        <dbReference type="ARBA" id="ARBA00023157"/>
    </source>
</evidence>
<dbReference type="InterPro" id="IPR018378">
    <property type="entry name" value="C-type_lectin_CS"/>
</dbReference>
<dbReference type="AlphaFoldDB" id="A0A914PU05"/>
<sequence>MRNDLNHREAADYCYDHFNGMLSPIYYSLNEAYEVMGRYFWWPKSDMNVERIGFGVVEDYREHPNNGTGQFVIQTHFNPAEKLGTYLDMTIWERSFRPEGLLFYISFSNYDEKFVRNALPLANGKDQHVAIRPENRKWSNINIDHKAPFVCEVPRFPKVYCEKDWVLHMKSRSCFYLHKTLLSFTGAAMNCRSLKSNLASINEKTENDMVLSMIEKNDPRVWFGLRHEATRTEIDIEAPPNKKSVAYLEYFAKYLGYNVDGTPVSSTFESFGQNQPDGKMLSTENCFLIEKDRLWDDYPCDSTKAWSLCRKMASTQRYHY</sequence>
<dbReference type="InterPro" id="IPR001304">
    <property type="entry name" value="C-type_lectin-like"/>
</dbReference>
<dbReference type="Pfam" id="PF00059">
    <property type="entry name" value="Lectin_C"/>
    <property type="match status" value="1"/>
</dbReference>
<dbReference type="SUPFAM" id="SSF56436">
    <property type="entry name" value="C-type lectin-like"/>
    <property type="match status" value="1"/>
</dbReference>
<name>A0A914PU05_9BILA</name>
<keyword evidence="3" id="KW-1185">Reference proteome</keyword>
<feature type="domain" description="C-type lectin" evidence="2">
    <location>
        <begin position="170"/>
        <end position="306"/>
    </location>
</feature>
<keyword evidence="1" id="KW-1015">Disulfide bond</keyword>
<dbReference type="CDD" id="cd00037">
    <property type="entry name" value="CLECT"/>
    <property type="match status" value="1"/>
</dbReference>
<accession>A0A914PU05</accession>
<dbReference type="PROSITE" id="PS50041">
    <property type="entry name" value="C_TYPE_LECTIN_2"/>
    <property type="match status" value="1"/>
</dbReference>
<dbReference type="Gene3D" id="3.10.100.10">
    <property type="entry name" value="Mannose-Binding Protein A, subunit A"/>
    <property type="match status" value="1"/>
</dbReference>
<proteinExistence type="predicted"/>
<reference evidence="4" key="1">
    <citation type="submission" date="2022-11" db="UniProtKB">
        <authorList>
            <consortium name="WormBaseParasite"/>
        </authorList>
    </citation>
    <scope>IDENTIFICATION</scope>
</reference>
<dbReference type="InterPro" id="IPR050111">
    <property type="entry name" value="C-type_lectin/snaclec_domain"/>
</dbReference>
<dbReference type="InterPro" id="IPR016186">
    <property type="entry name" value="C-type_lectin-like/link_sf"/>
</dbReference>
<dbReference type="SMART" id="SM00034">
    <property type="entry name" value="CLECT"/>
    <property type="match status" value="1"/>
</dbReference>
<dbReference type="Proteomes" id="UP000887578">
    <property type="component" value="Unplaced"/>
</dbReference>
<evidence type="ECO:0000313" key="4">
    <source>
        <dbReference type="WBParaSite" id="PDA_v2.g21710.t1"/>
    </source>
</evidence>
<protein>
    <submittedName>
        <fullName evidence="4">C-type lectin domain-containing protein</fullName>
    </submittedName>
</protein>
<dbReference type="PROSITE" id="PS00615">
    <property type="entry name" value="C_TYPE_LECTIN_1"/>
    <property type="match status" value="1"/>
</dbReference>
<evidence type="ECO:0000313" key="3">
    <source>
        <dbReference type="Proteomes" id="UP000887578"/>
    </source>
</evidence>
<organism evidence="3 4">
    <name type="scientific">Panagrolaimus davidi</name>
    <dbReference type="NCBI Taxonomy" id="227884"/>
    <lineage>
        <taxon>Eukaryota</taxon>
        <taxon>Metazoa</taxon>
        <taxon>Ecdysozoa</taxon>
        <taxon>Nematoda</taxon>
        <taxon>Chromadorea</taxon>
        <taxon>Rhabditida</taxon>
        <taxon>Tylenchina</taxon>
        <taxon>Panagrolaimomorpha</taxon>
        <taxon>Panagrolaimoidea</taxon>
        <taxon>Panagrolaimidae</taxon>
        <taxon>Panagrolaimus</taxon>
    </lineage>
</organism>
<dbReference type="PANTHER" id="PTHR22803">
    <property type="entry name" value="MANNOSE, PHOSPHOLIPASE, LECTIN RECEPTOR RELATED"/>
    <property type="match status" value="1"/>
</dbReference>
<evidence type="ECO:0000259" key="2">
    <source>
        <dbReference type="PROSITE" id="PS50041"/>
    </source>
</evidence>
<dbReference type="InterPro" id="IPR016187">
    <property type="entry name" value="CTDL_fold"/>
</dbReference>
<dbReference type="WBParaSite" id="PDA_v2.g21710.t1">
    <property type="protein sequence ID" value="PDA_v2.g21710.t1"/>
    <property type="gene ID" value="PDA_v2.g21710"/>
</dbReference>